<dbReference type="Pfam" id="PF01042">
    <property type="entry name" value="Ribonuc_L-PSP"/>
    <property type="match status" value="1"/>
</dbReference>
<proteinExistence type="inferred from homology"/>
<dbReference type="Gene3D" id="3.30.1330.40">
    <property type="entry name" value="RutC-like"/>
    <property type="match status" value="1"/>
</dbReference>
<accession>A0ABS3LCV5</accession>
<dbReference type="InterPro" id="IPR006175">
    <property type="entry name" value="YjgF/YER057c/UK114"/>
</dbReference>
<sequence length="125" mass="13513">MQRLNSEQAPKALGPYSQGMMTGGNIVFLSGQLGIDPATNQLQEGVEAQAKQSLENIQNILGTIGLTLENALKVTVFLKDLDNFSVVNDIYASYFQEPYPARSCVQVAKLPADALVEIEVIAEKA</sequence>
<dbReference type="CDD" id="cd00448">
    <property type="entry name" value="YjgF_YER057c_UK114_family"/>
    <property type="match status" value="1"/>
</dbReference>
<comment type="caution">
    <text evidence="2">The sequence shown here is derived from an EMBL/GenBank/DDBJ whole genome shotgun (WGS) entry which is preliminary data.</text>
</comment>
<dbReference type="InterPro" id="IPR019897">
    <property type="entry name" value="RidA_CS"/>
</dbReference>
<evidence type="ECO:0000256" key="1">
    <source>
        <dbReference type="ARBA" id="ARBA00010552"/>
    </source>
</evidence>
<dbReference type="InterPro" id="IPR006056">
    <property type="entry name" value="RidA"/>
</dbReference>
<name>A0ABS3LCV5_9ENTE</name>
<dbReference type="PANTHER" id="PTHR11803:SF39">
    <property type="entry name" value="2-IMINOBUTANOATE_2-IMINOPROPANOATE DEAMINASE"/>
    <property type="match status" value="1"/>
</dbReference>
<dbReference type="RefSeq" id="WP_207673497.1">
    <property type="nucleotide sequence ID" value="NZ_JAFREM010000016.1"/>
</dbReference>
<dbReference type="Proteomes" id="UP000664601">
    <property type="component" value="Unassembled WGS sequence"/>
</dbReference>
<evidence type="ECO:0000313" key="2">
    <source>
        <dbReference type="EMBL" id="MBO1306571.1"/>
    </source>
</evidence>
<reference evidence="2 3" key="1">
    <citation type="submission" date="2021-03" db="EMBL/GenBank/DDBJ databases">
        <title>Enterococcal diversity collection.</title>
        <authorList>
            <person name="Gilmore M.S."/>
            <person name="Schwartzman J."/>
            <person name="Van Tyne D."/>
            <person name="Martin M."/>
            <person name="Earl A.M."/>
            <person name="Manson A.L."/>
            <person name="Straub T."/>
            <person name="Salamzade R."/>
            <person name="Saavedra J."/>
            <person name="Lebreton F."/>
            <person name="Prichula J."/>
            <person name="Schaufler K."/>
            <person name="Gaca A."/>
            <person name="Sgardioli B."/>
            <person name="Wagenaar J."/>
            <person name="Strong T."/>
        </authorList>
    </citation>
    <scope>NUCLEOTIDE SEQUENCE [LARGE SCALE GENOMIC DNA]</scope>
    <source>
        <strain evidence="2 3">669A</strain>
    </source>
</reference>
<dbReference type="PANTHER" id="PTHR11803">
    <property type="entry name" value="2-IMINOBUTANOATE/2-IMINOPROPANOATE DEAMINASE RIDA"/>
    <property type="match status" value="1"/>
</dbReference>
<dbReference type="NCBIfam" id="TIGR00004">
    <property type="entry name" value="Rid family detoxifying hydrolase"/>
    <property type="match status" value="1"/>
</dbReference>
<organism evidence="2 3">
    <name type="scientific">Candidatus Enterococcus moelleringii</name>
    <dbReference type="NCBI Taxonomy" id="2815325"/>
    <lineage>
        <taxon>Bacteria</taxon>
        <taxon>Bacillati</taxon>
        <taxon>Bacillota</taxon>
        <taxon>Bacilli</taxon>
        <taxon>Lactobacillales</taxon>
        <taxon>Enterococcaceae</taxon>
        <taxon>Enterococcus</taxon>
    </lineage>
</organism>
<protein>
    <submittedName>
        <fullName evidence="2">RidA family protein</fullName>
    </submittedName>
</protein>
<keyword evidence="3" id="KW-1185">Reference proteome</keyword>
<evidence type="ECO:0000313" key="3">
    <source>
        <dbReference type="Proteomes" id="UP000664601"/>
    </source>
</evidence>
<dbReference type="EMBL" id="JAFREM010000016">
    <property type="protein sequence ID" value="MBO1306571.1"/>
    <property type="molecule type" value="Genomic_DNA"/>
</dbReference>
<gene>
    <name evidence="2" type="ORF">JZO70_10380</name>
</gene>
<dbReference type="SUPFAM" id="SSF55298">
    <property type="entry name" value="YjgF-like"/>
    <property type="match status" value="1"/>
</dbReference>
<comment type="similarity">
    <text evidence="1">Belongs to the RutC family.</text>
</comment>
<dbReference type="PROSITE" id="PS01094">
    <property type="entry name" value="UPF0076"/>
    <property type="match status" value="1"/>
</dbReference>
<dbReference type="InterPro" id="IPR035959">
    <property type="entry name" value="RutC-like_sf"/>
</dbReference>